<name>A0A3N6LMV3_NATCH</name>
<protein>
    <submittedName>
        <fullName evidence="2">Uncharacterized protein</fullName>
    </submittedName>
</protein>
<dbReference type="PROSITE" id="PS51318">
    <property type="entry name" value="TAT"/>
    <property type="match status" value="1"/>
</dbReference>
<dbReference type="InterPro" id="IPR006311">
    <property type="entry name" value="TAT_signal"/>
</dbReference>
<dbReference type="PROSITE" id="PS51257">
    <property type="entry name" value="PROKAR_LIPOPROTEIN"/>
    <property type="match status" value="1"/>
</dbReference>
<feature type="compositionally biased region" description="Low complexity" evidence="1">
    <location>
        <begin position="147"/>
        <end position="157"/>
    </location>
</feature>
<dbReference type="AlphaFoldDB" id="A0A3N6LMV3"/>
<feature type="compositionally biased region" description="Acidic residues" evidence="1">
    <location>
        <begin position="32"/>
        <end position="49"/>
    </location>
</feature>
<evidence type="ECO:0000256" key="1">
    <source>
        <dbReference type="SAM" id="MobiDB-lite"/>
    </source>
</evidence>
<proteinExistence type="predicted"/>
<feature type="region of interest" description="Disordered" evidence="1">
    <location>
        <begin position="25"/>
        <end position="49"/>
    </location>
</feature>
<organism evidence="2 3">
    <name type="scientific">Natrarchaeobius chitinivorans</name>
    <dbReference type="NCBI Taxonomy" id="1679083"/>
    <lineage>
        <taxon>Archaea</taxon>
        <taxon>Methanobacteriati</taxon>
        <taxon>Methanobacteriota</taxon>
        <taxon>Stenosarchaea group</taxon>
        <taxon>Halobacteria</taxon>
        <taxon>Halobacteriales</taxon>
        <taxon>Natrialbaceae</taxon>
        <taxon>Natrarchaeobius</taxon>
    </lineage>
</organism>
<accession>A0A3N6LMV3</accession>
<keyword evidence="3" id="KW-1185">Reference proteome</keyword>
<evidence type="ECO:0000313" key="3">
    <source>
        <dbReference type="Proteomes" id="UP000282323"/>
    </source>
</evidence>
<comment type="caution">
    <text evidence="2">The sequence shown here is derived from an EMBL/GenBank/DDBJ whole genome shotgun (WGS) entry which is preliminary data.</text>
</comment>
<reference evidence="2 3" key="1">
    <citation type="submission" date="2018-10" db="EMBL/GenBank/DDBJ databases">
        <title>Natrarchaeobius chitinivorans gen. nov., sp. nov., and Natrarchaeobius haloalkaliphilus sp. nov., alkaliphilic, chitin-utilizing haloarchaea from hypersaline alkaline lakes.</title>
        <authorList>
            <person name="Sorokin D.Y."/>
            <person name="Elcheninov A.G."/>
            <person name="Kostrikina N.A."/>
            <person name="Bale N.J."/>
            <person name="Sinninghe Damste J.S."/>
            <person name="Khijniak T.V."/>
            <person name="Kublanov I.V."/>
            <person name="Toshchakov S.V."/>
        </authorList>
    </citation>
    <scope>NUCLEOTIDE SEQUENCE [LARGE SCALE GENOMIC DNA]</scope>
    <source>
        <strain evidence="2 3">AArcht4T</strain>
    </source>
</reference>
<dbReference type="Proteomes" id="UP000282323">
    <property type="component" value="Unassembled WGS sequence"/>
</dbReference>
<gene>
    <name evidence="2" type="ORF">EA473_20625</name>
</gene>
<sequence>MSNFHERRRVLQLAGASAVASVAGCSEFASPESEEEVEDEPEDGPENDDVLTAIVEPAASDREELQEEVLDGELSQEEAFERQNELFEAAIDDFEERAESEADSDLRIERSEGEVGLYHVDGSADVLVDALRNEDISVLGQPALFDQLLQQQQQPEPEGQEIDEEDLEETDE</sequence>
<feature type="region of interest" description="Disordered" evidence="1">
    <location>
        <begin position="147"/>
        <end position="172"/>
    </location>
</feature>
<dbReference type="OrthoDB" id="187751at2157"/>
<feature type="compositionally biased region" description="Acidic residues" evidence="1">
    <location>
        <begin position="158"/>
        <end position="172"/>
    </location>
</feature>
<dbReference type="RefSeq" id="WP_124197437.1">
    <property type="nucleotide sequence ID" value="NZ_REGA01000026.1"/>
</dbReference>
<dbReference type="EMBL" id="REGA01000026">
    <property type="protein sequence ID" value="RQG90558.1"/>
    <property type="molecule type" value="Genomic_DNA"/>
</dbReference>
<evidence type="ECO:0000313" key="2">
    <source>
        <dbReference type="EMBL" id="RQG90558.1"/>
    </source>
</evidence>